<dbReference type="GO" id="GO:0006644">
    <property type="term" value="P:phospholipid metabolic process"/>
    <property type="evidence" value="ECO:0007669"/>
    <property type="project" value="TreeGrafter"/>
</dbReference>
<evidence type="ECO:0000259" key="2">
    <source>
        <dbReference type="PROSITE" id="PS51704"/>
    </source>
</evidence>
<dbReference type="GO" id="GO:0006580">
    <property type="term" value="P:ethanolamine metabolic process"/>
    <property type="evidence" value="ECO:0007669"/>
    <property type="project" value="TreeGrafter"/>
</dbReference>
<dbReference type="SUPFAM" id="SSF51695">
    <property type="entry name" value="PLC-like phosphodiesterases"/>
    <property type="match status" value="1"/>
</dbReference>
<dbReference type="Pfam" id="PF03009">
    <property type="entry name" value="GDPD"/>
    <property type="match status" value="1"/>
</dbReference>
<organism evidence="3 4">
    <name type="scientific">Chrysophaeum taylorii</name>
    <dbReference type="NCBI Taxonomy" id="2483200"/>
    <lineage>
        <taxon>Eukaryota</taxon>
        <taxon>Sar</taxon>
        <taxon>Stramenopiles</taxon>
        <taxon>Ochrophyta</taxon>
        <taxon>Pelagophyceae</taxon>
        <taxon>Pelagomonadales</taxon>
        <taxon>Pelagomonadaceae</taxon>
        <taxon>Chrysophaeum</taxon>
    </lineage>
</organism>
<evidence type="ECO:0000313" key="3">
    <source>
        <dbReference type="EMBL" id="KAJ8601268.1"/>
    </source>
</evidence>
<dbReference type="GO" id="GO:0005886">
    <property type="term" value="C:plasma membrane"/>
    <property type="evidence" value="ECO:0007669"/>
    <property type="project" value="TreeGrafter"/>
</dbReference>
<dbReference type="Gene3D" id="3.20.20.190">
    <property type="entry name" value="Phosphatidylinositol (PI) phosphodiesterase"/>
    <property type="match status" value="1"/>
</dbReference>
<dbReference type="PANTHER" id="PTHR46320">
    <property type="entry name" value="GLYCEROPHOSPHODIESTER PHOSPHODIESTERASE 1"/>
    <property type="match status" value="1"/>
</dbReference>
<reference evidence="3" key="1">
    <citation type="submission" date="2023-01" db="EMBL/GenBank/DDBJ databases">
        <title>Metagenome sequencing of chrysophaentin producing Chrysophaeum taylorii.</title>
        <authorList>
            <person name="Davison J."/>
            <person name="Bewley C."/>
        </authorList>
    </citation>
    <scope>NUCLEOTIDE SEQUENCE</scope>
    <source>
        <strain evidence="3">NIES-1699</strain>
    </source>
</reference>
<dbReference type="EMBL" id="JAQMWT010000442">
    <property type="protein sequence ID" value="KAJ8601268.1"/>
    <property type="molecule type" value="Genomic_DNA"/>
</dbReference>
<dbReference type="GO" id="GO:0070291">
    <property type="term" value="P:N-acylethanolamine metabolic process"/>
    <property type="evidence" value="ECO:0007669"/>
    <property type="project" value="TreeGrafter"/>
</dbReference>
<comment type="caution">
    <text evidence="3">The sequence shown here is derived from an EMBL/GenBank/DDBJ whole genome shotgun (WGS) entry which is preliminary data.</text>
</comment>
<dbReference type="PANTHER" id="PTHR46320:SF1">
    <property type="entry name" value="GLYCEROPHOSPHODIESTER PHOSPHODIESTERASE 1"/>
    <property type="match status" value="1"/>
</dbReference>
<sequence length="295" mass="32893">MGWRKASSHRSRAKASVAGRRHRRTLRALDDVRWHPEDTLVIAHRACHATFPENSAEAIAACASEGAVLAEVDLDMTRDGVVVLMRDSSPKRTTTSARANRTRTMLYRDIAALRLVDARRNPTEFRVPTLGMAIRAARDSGTVLWLDTKKSLFRDFLLASRVRDIIRRHRAWPHVVLSSLDLRKGYQRKPPRHYLAANNALADFDAAKPELRKSSANAWAPKHPLRTNASALCRLRDLAGIGPVLNVLKEERAAAAAAHDAASPFYKDLATRACVRFLVTEYPRAACAQLNSSFC</sequence>
<gene>
    <name evidence="3" type="ORF">CTAYLR_010692</name>
</gene>
<dbReference type="Proteomes" id="UP001230188">
    <property type="component" value="Unassembled WGS sequence"/>
</dbReference>
<dbReference type="AlphaFoldDB" id="A0AAD7UCN2"/>
<name>A0AAD7UCN2_9STRA</name>
<accession>A0AAD7UCN2</accession>
<feature type="region of interest" description="Disordered" evidence="1">
    <location>
        <begin position="1"/>
        <end position="21"/>
    </location>
</feature>
<evidence type="ECO:0000256" key="1">
    <source>
        <dbReference type="SAM" id="MobiDB-lite"/>
    </source>
</evidence>
<dbReference type="PROSITE" id="PS51704">
    <property type="entry name" value="GP_PDE"/>
    <property type="match status" value="1"/>
</dbReference>
<feature type="domain" description="GP-PDE" evidence="2">
    <location>
        <begin position="39"/>
        <end position="295"/>
    </location>
</feature>
<dbReference type="InterPro" id="IPR030395">
    <property type="entry name" value="GP_PDE_dom"/>
</dbReference>
<dbReference type="InterPro" id="IPR017946">
    <property type="entry name" value="PLC-like_Pdiesterase_TIM-brl"/>
</dbReference>
<keyword evidence="4" id="KW-1185">Reference proteome</keyword>
<protein>
    <recommendedName>
        <fullName evidence="2">GP-PDE domain-containing protein</fullName>
    </recommendedName>
</protein>
<evidence type="ECO:0000313" key="4">
    <source>
        <dbReference type="Proteomes" id="UP001230188"/>
    </source>
</evidence>
<dbReference type="CDD" id="cd08566">
    <property type="entry name" value="GDPD_AtGDE_like"/>
    <property type="match status" value="1"/>
</dbReference>
<dbReference type="GO" id="GO:0008889">
    <property type="term" value="F:glycerophosphodiester phosphodiesterase activity"/>
    <property type="evidence" value="ECO:0007669"/>
    <property type="project" value="TreeGrafter"/>
</dbReference>
<proteinExistence type="predicted"/>